<dbReference type="EMBL" id="OW240915">
    <property type="protein sequence ID" value="CAH2283429.1"/>
    <property type="molecule type" value="Genomic_DNA"/>
</dbReference>
<dbReference type="SUPFAM" id="SSF56219">
    <property type="entry name" value="DNase I-like"/>
    <property type="match status" value="1"/>
</dbReference>
<comment type="catalytic activity">
    <reaction evidence="1">
        <text>Exonucleolytic cleavage in the 3'- to 5'-direction to yield nucleoside 5'-phosphates.</text>
        <dbReference type="EC" id="3.1.11.2"/>
    </reaction>
</comment>
<dbReference type="InterPro" id="IPR005135">
    <property type="entry name" value="Endo/exonuclease/phosphatase"/>
</dbReference>
<feature type="binding site" evidence="9">
    <location>
        <position position="60"/>
    </location>
    <ligand>
        <name>Mg(2+)</name>
        <dbReference type="ChEBI" id="CHEBI:18420"/>
        <label>1</label>
    </ligand>
</feature>
<keyword evidence="8" id="KW-0234">DNA repair</keyword>
<evidence type="ECO:0000259" key="11">
    <source>
        <dbReference type="Pfam" id="PF03372"/>
    </source>
</evidence>
<gene>
    <name evidence="12" type="ORF">PECUL_23A021594</name>
</gene>
<dbReference type="InterPro" id="IPR004808">
    <property type="entry name" value="AP_endonuc_1"/>
</dbReference>
<dbReference type="GO" id="GO:0046872">
    <property type="term" value="F:metal ion binding"/>
    <property type="evidence" value="ECO:0007669"/>
    <property type="project" value="UniProtKB-KW"/>
</dbReference>
<dbReference type="Proteomes" id="UP001295444">
    <property type="component" value="Chromosome 04"/>
</dbReference>
<comment type="similarity">
    <text evidence="2">Belongs to the DNA repair enzymes AP/ExoA family.</text>
</comment>
<name>A0AAD1W484_PELCU</name>
<evidence type="ECO:0000256" key="1">
    <source>
        <dbReference type="ARBA" id="ARBA00000493"/>
    </source>
</evidence>
<dbReference type="GO" id="GO:0008081">
    <property type="term" value="F:phosphoric diester hydrolase activity"/>
    <property type="evidence" value="ECO:0007669"/>
    <property type="project" value="TreeGrafter"/>
</dbReference>
<accession>A0AAD1W484</accession>
<feature type="binding site" evidence="9">
    <location>
        <position position="165"/>
    </location>
    <ligand>
        <name>Mg(2+)</name>
        <dbReference type="ChEBI" id="CHEBI:18420"/>
        <label>1</label>
    </ligand>
</feature>
<evidence type="ECO:0000256" key="3">
    <source>
        <dbReference type="ARBA" id="ARBA00012115"/>
    </source>
</evidence>
<evidence type="ECO:0000313" key="13">
    <source>
        <dbReference type="Proteomes" id="UP001295444"/>
    </source>
</evidence>
<dbReference type="GO" id="GO:0006284">
    <property type="term" value="P:base-excision repair"/>
    <property type="evidence" value="ECO:0007669"/>
    <property type="project" value="TreeGrafter"/>
</dbReference>
<protein>
    <recommendedName>
        <fullName evidence="3">exodeoxyribonuclease III</fullName>
        <ecNumber evidence="3">3.1.11.2</ecNumber>
    </recommendedName>
</protein>
<evidence type="ECO:0000313" key="12">
    <source>
        <dbReference type="EMBL" id="CAH2283429.1"/>
    </source>
</evidence>
<feature type="non-terminal residue" evidence="12">
    <location>
        <position position="194"/>
    </location>
</feature>
<feature type="site" description="Transition state stabilizer" evidence="10">
    <location>
        <position position="165"/>
    </location>
</feature>
<dbReference type="Pfam" id="PF03372">
    <property type="entry name" value="Exo_endo_phos"/>
    <property type="match status" value="1"/>
</dbReference>
<dbReference type="PANTHER" id="PTHR22748">
    <property type="entry name" value="AP ENDONUCLEASE"/>
    <property type="match status" value="1"/>
</dbReference>
<evidence type="ECO:0000256" key="8">
    <source>
        <dbReference type="ARBA" id="ARBA00023204"/>
    </source>
</evidence>
<dbReference type="EC" id="3.1.11.2" evidence="3"/>
<evidence type="ECO:0000256" key="4">
    <source>
        <dbReference type="ARBA" id="ARBA00022723"/>
    </source>
</evidence>
<organism evidence="12 13">
    <name type="scientific">Pelobates cultripes</name>
    <name type="common">Western spadefoot toad</name>
    <dbReference type="NCBI Taxonomy" id="61616"/>
    <lineage>
        <taxon>Eukaryota</taxon>
        <taxon>Metazoa</taxon>
        <taxon>Chordata</taxon>
        <taxon>Craniata</taxon>
        <taxon>Vertebrata</taxon>
        <taxon>Euteleostomi</taxon>
        <taxon>Amphibia</taxon>
        <taxon>Batrachia</taxon>
        <taxon>Anura</taxon>
        <taxon>Pelobatoidea</taxon>
        <taxon>Pelobatidae</taxon>
        <taxon>Pelobates</taxon>
    </lineage>
</organism>
<keyword evidence="7 9" id="KW-0460">Magnesium</keyword>
<evidence type="ECO:0000256" key="7">
    <source>
        <dbReference type="ARBA" id="ARBA00022842"/>
    </source>
</evidence>
<feature type="binding site" evidence="9">
    <location>
        <position position="31"/>
    </location>
    <ligand>
        <name>Mg(2+)</name>
        <dbReference type="ChEBI" id="CHEBI:18420"/>
        <label>1</label>
    </ligand>
</feature>
<dbReference type="InterPro" id="IPR036691">
    <property type="entry name" value="Endo/exonu/phosph_ase_sf"/>
</dbReference>
<keyword evidence="9" id="KW-0464">Manganese</keyword>
<dbReference type="Gene3D" id="3.60.10.10">
    <property type="entry name" value="Endonuclease/exonuclease/phosphatase"/>
    <property type="match status" value="1"/>
</dbReference>
<keyword evidence="6" id="KW-0378">Hydrolase</keyword>
<evidence type="ECO:0000256" key="9">
    <source>
        <dbReference type="PIRSR" id="PIRSR604808-2"/>
    </source>
</evidence>
<proteinExistence type="inferred from homology"/>
<feature type="domain" description="Endonuclease/exonuclease/phosphatase" evidence="11">
    <location>
        <begin position="31"/>
        <end position="169"/>
    </location>
</feature>
<feature type="binding site" evidence="9">
    <location>
        <position position="163"/>
    </location>
    <ligand>
        <name>Mg(2+)</name>
        <dbReference type="ChEBI" id="CHEBI:18420"/>
        <label>1</label>
    </ligand>
</feature>
<dbReference type="GO" id="GO:0008311">
    <property type="term" value="F:double-stranded DNA 3'-5' DNA exonuclease activity"/>
    <property type="evidence" value="ECO:0007669"/>
    <property type="project" value="UniProtKB-EC"/>
</dbReference>
<keyword evidence="13" id="KW-1185">Reference proteome</keyword>
<dbReference type="GO" id="GO:0005634">
    <property type="term" value="C:nucleus"/>
    <property type="evidence" value="ECO:0007669"/>
    <property type="project" value="TreeGrafter"/>
</dbReference>
<evidence type="ECO:0000256" key="10">
    <source>
        <dbReference type="PIRSR" id="PIRSR604808-3"/>
    </source>
</evidence>
<evidence type="ECO:0000256" key="6">
    <source>
        <dbReference type="ARBA" id="ARBA00022801"/>
    </source>
</evidence>
<dbReference type="GO" id="GO:0003906">
    <property type="term" value="F:DNA-(apurinic or apyrimidinic site) endonuclease activity"/>
    <property type="evidence" value="ECO:0007669"/>
    <property type="project" value="TreeGrafter"/>
</dbReference>
<keyword evidence="4 9" id="KW-0479">Metal-binding</keyword>
<reference evidence="12" key="1">
    <citation type="submission" date="2022-03" db="EMBL/GenBank/DDBJ databases">
        <authorList>
            <person name="Alioto T."/>
            <person name="Alioto T."/>
            <person name="Gomez Garrido J."/>
        </authorList>
    </citation>
    <scope>NUCLEOTIDE SEQUENCE</scope>
</reference>
<dbReference type="PANTHER" id="PTHR22748:SF26">
    <property type="entry name" value="ENDONUCLEASE_EXONUCLEASE_PHOSPHATASE DOMAIN-CONTAINING PROTEIN"/>
    <property type="match status" value="1"/>
</dbReference>
<evidence type="ECO:0000256" key="2">
    <source>
        <dbReference type="ARBA" id="ARBA00007092"/>
    </source>
</evidence>
<sequence length="194" mass="21855">MPSQAGLGGGSPIRGDGEKLVPAQLKVWSNNVRGLNTPEKRTQLLRQLWAEKVSVALLQETHFRGQASPKLENRRFPLGYYANHPDAKKTGVAILFSRTVPFQLLDTLTDSEGRFIFLKGTIAHHTYTFACIYSPNRRQHTFLSKTLRKLEKFRDGMLILAGDLNVPLDPRMDTSRGASTVPDHSIRTMRRDLT</sequence>
<comment type="cofactor">
    <cofactor evidence="9">
        <name>Mg(2+)</name>
        <dbReference type="ChEBI" id="CHEBI:18420"/>
    </cofactor>
    <cofactor evidence="9">
        <name>Mn(2+)</name>
        <dbReference type="ChEBI" id="CHEBI:29035"/>
    </cofactor>
    <text evidence="9">Probably binds two magnesium or manganese ions per subunit.</text>
</comment>
<keyword evidence="5" id="KW-0227">DNA damage</keyword>
<dbReference type="AlphaFoldDB" id="A0AAD1W484"/>
<evidence type="ECO:0000256" key="5">
    <source>
        <dbReference type="ARBA" id="ARBA00022763"/>
    </source>
</evidence>